<name>A0A9X0CRG4_9CNID</name>
<dbReference type="Proteomes" id="UP001163046">
    <property type="component" value="Unassembled WGS sequence"/>
</dbReference>
<protein>
    <submittedName>
        <fullName evidence="1">Uncharacterized protein</fullName>
    </submittedName>
</protein>
<comment type="caution">
    <text evidence="1">The sequence shown here is derived from an EMBL/GenBank/DDBJ whole genome shotgun (WGS) entry which is preliminary data.</text>
</comment>
<keyword evidence="2" id="KW-1185">Reference proteome</keyword>
<organism evidence="1 2">
    <name type="scientific">Desmophyllum pertusum</name>
    <dbReference type="NCBI Taxonomy" id="174260"/>
    <lineage>
        <taxon>Eukaryota</taxon>
        <taxon>Metazoa</taxon>
        <taxon>Cnidaria</taxon>
        <taxon>Anthozoa</taxon>
        <taxon>Hexacorallia</taxon>
        <taxon>Scleractinia</taxon>
        <taxon>Caryophylliina</taxon>
        <taxon>Caryophylliidae</taxon>
        <taxon>Desmophyllum</taxon>
    </lineage>
</organism>
<reference evidence="1" key="1">
    <citation type="submission" date="2023-01" db="EMBL/GenBank/DDBJ databases">
        <title>Genome assembly of the deep-sea coral Lophelia pertusa.</title>
        <authorList>
            <person name="Herrera S."/>
            <person name="Cordes E."/>
        </authorList>
    </citation>
    <scope>NUCLEOTIDE SEQUENCE</scope>
    <source>
        <strain evidence="1">USNM1676648</strain>
        <tissue evidence="1">Polyp</tissue>
    </source>
</reference>
<gene>
    <name evidence="1" type="ORF">OS493_012878</name>
</gene>
<sequence length="286" mass="33177">MQGWERQLTGVRGLSTLLVKELRTLGELKEDLIGINYEMYILDRDNDLEYVAKDGNLDFVVGEGSEQYSSRRNELQQASERVQKIIKEVVDKRVALITSEISKLNSRRKLSFKAKNKLNKIKDQRGQVLYVGEIRSLLKLYLKMIDDLERCAKKDFLFKVGSARLEKEKEDYERESKETDPNFVLRESDKNLGWSLNTLNWYKEEYGRQLNSDFYLRVGTVEGVGDIVTKFKGKMANLVAKHKGVISDSEKRILNGKFDEDIILPSLNLMPKVHKLLYSALRMKEN</sequence>
<dbReference type="EMBL" id="MU826831">
    <property type="protein sequence ID" value="KAJ7373287.1"/>
    <property type="molecule type" value="Genomic_DNA"/>
</dbReference>
<dbReference type="AlphaFoldDB" id="A0A9X0CRG4"/>
<evidence type="ECO:0000313" key="2">
    <source>
        <dbReference type="Proteomes" id="UP001163046"/>
    </source>
</evidence>
<accession>A0A9X0CRG4</accession>
<proteinExistence type="predicted"/>
<evidence type="ECO:0000313" key="1">
    <source>
        <dbReference type="EMBL" id="KAJ7373287.1"/>
    </source>
</evidence>